<evidence type="ECO:0000259" key="2">
    <source>
        <dbReference type="SMART" id="SM00062"/>
    </source>
</evidence>
<dbReference type="PANTHER" id="PTHR35936">
    <property type="entry name" value="MEMBRANE-BOUND LYTIC MUREIN TRANSGLYCOSYLASE F"/>
    <property type="match status" value="1"/>
</dbReference>
<accession>A0A1I1EYS2</accession>
<dbReference type="STRING" id="34097.SAMN02745150_01330"/>
<dbReference type="RefSeq" id="WP_092319909.1">
    <property type="nucleotide sequence ID" value="NZ_FOKY01000022.1"/>
</dbReference>
<name>A0A1I1EYS2_BREAD</name>
<dbReference type="SUPFAM" id="SSF53850">
    <property type="entry name" value="Periplasmic binding protein-like II"/>
    <property type="match status" value="1"/>
</dbReference>
<dbReference type="AlphaFoldDB" id="A0A1I1EYS2"/>
<dbReference type="OrthoDB" id="9774451at2"/>
<evidence type="ECO:0000313" key="4">
    <source>
        <dbReference type="Proteomes" id="UP000240042"/>
    </source>
</evidence>
<dbReference type="Gene3D" id="3.40.190.10">
    <property type="entry name" value="Periplasmic binding protein-like II"/>
    <property type="match status" value="2"/>
</dbReference>
<protein>
    <submittedName>
        <fullName evidence="3">Extracellular solute-binding protein, family 3</fullName>
    </submittedName>
</protein>
<feature type="domain" description="Solute-binding protein family 3/N-terminal" evidence="2">
    <location>
        <begin position="9"/>
        <end position="172"/>
    </location>
</feature>
<reference evidence="4" key="1">
    <citation type="submission" date="2016-10" db="EMBL/GenBank/DDBJ databases">
        <authorList>
            <person name="Varghese N."/>
            <person name="Submissions S."/>
        </authorList>
    </citation>
    <scope>NUCLEOTIDE SEQUENCE [LARGE SCALE GENOMIC DNA]</scope>
    <source>
        <strain evidence="4">ATCC 43811</strain>
    </source>
</reference>
<evidence type="ECO:0000256" key="1">
    <source>
        <dbReference type="ARBA" id="ARBA00022729"/>
    </source>
</evidence>
<dbReference type="SMART" id="SM00062">
    <property type="entry name" value="PBPb"/>
    <property type="match status" value="1"/>
</dbReference>
<keyword evidence="1" id="KW-0732">Signal</keyword>
<dbReference type="EMBL" id="FOKY01000022">
    <property type="protein sequence ID" value="SFB92349.1"/>
    <property type="molecule type" value="Genomic_DNA"/>
</dbReference>
<evidence type="ECO:0000313" key="3">
    <source>
        <dbReference type="EMBL" id="SFB92349.1"/>
    </source>
</evidence>
<dbReference type="InterPro" id="IPR001638">
    <property type="entry name" value="Solute-binding_3/MltF_N"/>
</dbReference>
<dbReference type="Proteomes" id="UP000240042">
    <property type="component" value="Unassembled WGS sequence"/>
</dbReference>
<dbReference type="Pfam" id="PF00497">
    <property type="entry name" value="SBP_bac_3"/>
    <property type="match status" value="1"/>
</dbReference>
<sequence length="172" mass="19428">MHKTKKEDKLIVGMELSFPPFEMRDTNGNPKGISVDLAHSLGEYLGKEVEIKHIAWNGLITSLQTKKIDLITSSMAIIEARKEKVDFSDPYAHTVIAALVYRDSPVKKSSDLNHPERTLALRQGTTSYFFALDQFPESKKNSFATETPAITEVIQGKANAFLYDWLSVYKLY</sequence>
<gene>
    <name evidence="3" type="ORF">SAMN02745150_01330</name>
</gene>
<proteinExistence type="predicted"/>
<dbReference type="PANTHER" id="PTHR35936:SF17">
    <property type="entry name" value="ARGININE-BINDING EXTRACELLULAR PROTEIN ARTP"/>
    <property type="match status" value="1"/>
</dbReference>
<keyword evidence="4" id="KW-1185">Reference proteome</keyword>
<organism evidence="3 4">
    <name type="scientific">Brevinema andersonii</name>
    <dbReference type="NCBI Taxonomy" id="34097"/>
    <lineage>
        <taxon>Bacteria</taxon>
        <taxon>Pseudomonadati</taxon>
        <taxon>Spirochaetota</taxon>
        <taxon>Spirochaetia</taxon>
        <taxon>Brevinematales</taxon>
        <taxon>Brevinemataceae</taxon>
        <taxon>Brevinema</taxon>
    </lineage>
</organism>